<protein>
    <recommendedName>
        <fullName evidence="5">WD40-like Beta Propeller Repeat</fullName>
    </recommendedName>
</protein>
<dbReference type="PROSITE" id="PS51257">
    <property type="entry name" value="PROKAR_LIPOPROTEIN"/>
    <property type="match status" value="1"/>
</dbReference>
<evidence type="ECO:0000256" key="2">
    <source>
        <dbReference type="SAM" id="SignalP"/>
    </source>
</evidence>
<evidence type="ECO:0008006" key="5">
    <source>
        <dbReference type="Google" id="ProtNLM"/>
    </source>
</evidence>
<feature type="chain" id="PRO_5012229815" description="WD40-like Beta Propeller Repeat" evidence="2">
    <location>
        <begin position="25"/>
        <end position="369"/>
    </location>
</feature>
<dbReference type="Gene3D" id="2.120.10.30">
    <property type="entry name" value="TolB, C-terminal domain"/>
    <property type="match status" value="1"/>
</dbReference>
<dbReference type="Proteomes" id="UP000184440">
    <property type="component" value="Unassembled WGS sequence"/>
</dbReference>
<evidence type="ECO:0000313" key="4">
    <source>
        <dbReference type="Proteomes" id="UP000184440"/>
    </source>
</evidence>
<feature type="signal peptide" evidence="2">
    <location>
        <begin position="1"/>
        <end position="24"/>
    </location>
</feature>
<keyword evidence="4" id="KW-1185">Reference proteome</keyword>
<dbReference type="AlphaFoldDB" id="A0A1M7R9N8"/>
<dbReference type="SUPFAM" id="SSF63825">
    <property type="entry name" value="YWTD domain"/>
    <property type="match status" value="1"/>
</dbReference>
<accession>A0A1M7R9N8</accession>
<reference evidence="3 4" key="1">
    <citation type="submission" date="2016-11" db="EMBL/GenBank/DDBJ databases">
        <authorList>
            <person name="Jaros S."/>
            <person name="Januszkiewicz K."/>
            <person name="Wedrychowicz H."/>
        </authorList>
    </citation>
    <scope>NUCLEOTIDE SEQUENCE [LARGE SCALE GENOMIC DNA]</scope>
    <source>
        <strain evidence="3 4">DSM 46144</strain>
    </source>
</reference>
<evidence type="ECO:0000313" key="3">
    <source>
        <dbReference type="EMBL" id="SHN42748.1"/>
    </source>
</evidence>
<sequence length="369" mass="37053">MTRSRTLVAGLVVAVAASACQTSADERDAAPQEAVPRLAVADGAGVRIRDSTGTFTTVAPVPSGWRVESLIWSGDGERLAWLAVQTTTGTTRVGEAPVTGGAVRQWTCDPRCGAVAWHGDELISDAAEPVDTVNRYPDSGSPQPLQLSGLSVDLGGDRPVLSLLVGSADGVFVATAAAPGGSSAIHRVNADGTAAGVHDTGAEATPRHGTLSADGSQLAYAVDRTVTGCPATETVVLVDLASGQGSPIAPPLSAVPQFVSDLWFDEAGTVYASLLEGPGPCAATPASRPTASATAQVHRRDGTVWRSTGARARQGADLGDGRTALLTGPSTVAPDGVHGSPPGALTLSDSAGSDQVLAKAVTAFAVAPS</sequence>
<keyword evidence="2" id="KW-0732">Signal</keyword>
<dbReference type="STRING" id="134849.SAMN05443668_108355"/>
<dbReference type="InterPro" id="IPR011042">
    <property type="entry name" value="6-blade_b-propeller_TolB-like"/>
</dbReference>
<dbReference type="OrthoDB" id="8871309at2"/>
<dbReference type="RefSeq" id="WP_143175416.1">
    <property type="nucleotide sequence ID" value="NZ_FRCS01000008.1"/>
</dbReference>
<dbReference type="EMBL" id="FRCS01000008">
    <property type="protein sequence ID" value="SHN42748.1"/>
    <property type="molecule type" value="Genomic_DNA"/>
</dbReference>
<proteinExistence type="predicted"/>
<feature type="region of interest" description="Disordered" evidence="1">
    <location>
        <begin position="314"/>
        <end position="349"/>
    </location>
</feature>
<organism evidence="3 4">
    <name type="scientific">Cryptosporangium aurantiacum</name>
    <dbReference type="NCBI Taxonomy" id="134849"/>
    <lineage>
        <taxon>Bacteria</taxon>
        <taxon>Bacillati</taxon>
        <taxon>Actinomycetota</taxon>
        <taxon>Actinomycetes</taxon>
        <taxon>Cryptosporangiales</taxon>
        <taxon>Cryptosporangiaceae</taxon>
        <taxon>Cryptosporangium</taxon>
    </lineage>
</organism>
<evidence type="ECO:0000256" key="1">
    <source>
        <dbReference type="SAM" id="MobiDB-lite"/>
    </source>
</evidence>
<name>A0A1M7R9N8_9ACTN</name>
<gene>
    <name evidence="3" type="ORF">SAMN05443668_108355</name>
</gene>